<organism evidence="2 17">
    <name type="scientific">Bacteroides uniformis</name>
    <dbReference type="NCBI Taxonomy" id="820"/>
    <lineage>
        <taxon>Bacteria</taxon>
        <taxon>Pseudomonadati</taxon>
        <taxon>Bacteroidota</taxon>
        <taxon>Bacteroidia</taxon>
        <taxon>Bacteroidales</taxon>
        <taxon>Bacteroidaceae</taxon>
        <taxon>Bacteroides</taxon>
    </lineage>
</organism>
<dbReference type="Proteomes" id="UP000284514">
    <property type="component" value="Unassembled WGS sequence"/>
</dbReference>
<dbReference type="GO" id="GO:0016020">
    <property type="term" value="C:membrane"/>
    <property type="evidence" value="ECO:0007669"/>
    <property type="project" value="TreeGrafter"/>
</dbReference>
<dbReference type="PANTHER" id="PTHR43798">
    <property type="entry name" value="MONOACYLGLYCEROL LIPASE"/>
    <property type="match status" value="1"/>
</dbReference>
<evidence type="ECO:0000313" key="18">
    <source>
        <dbReference type="Proteomes" id="UP000196329"/>
    </source>
</evidence>
<accession>A0A174PTE4</accession>
<reference evidence="3" key="7">
    <citation type="submission" date="2022-01" db="EMBL/GenBank/DDBJ databases">
        <title>Novel bile acid biosynthetic pathways are enriched in the microbiome of centenarians.</title>
        <authorList>
            <person name="Sato Y."/>
            <person name="Atarashi K."/>
            <person name="Plichta R.D."/>
            <person name="Arai Y."/>
            <person name="Sasajima S."/>
            <person name="Kearney M.S."/>
            <person name="Suda W."/>
            <person name="Takeshita K."/>
            <person name="Sasaki T."/>
            <person name="Okamoto S."/>
            <person name="Skelly N.A."/>
            <person name="Okamura Y."/>
            <person name="Vlamakis H."/>
            <person name="Li Y."/>
            <person name="Tanoue T."/>
            <person name="Takei H."/>
            <person name="Nittono H."/>
            <person name="Narushima S."/>
            <person name="Irie J."/>
            <person name="Itoh H."/>
            <person name="Moriya K."/>
            <person name="Sugiura Y."/>
            <person name="Suematsu M."/>
            <person name="Moritoki N."/>
            <person name="Shibata S."/>
            <person name="Littman R.D."/>
            <person name="Fischbach A.M."/>
            <person name="Uwamino Y."/>
            <person name="Inoue T."/>
            <person name="Honda A."/>
            <person name="Hattori M."/>
            <person name="Murai T."/>
            <person name="Xavier J.R."/>
            <person name="Hirose N."/>
            <person name="Honda K."/>
        </authorList>
    </citation>
    <scope>NUCLEOTIDE SEQUENCE</scope>
    <source>
        <strain evidence="3">CE91-St12</strain>
    </source>
</reference>
<dbReference type="Proteomes" id="UP000095788">
    <property type="component" value="Unassembled WGS sequence"/>
</dbReference>
<dbReference type="GO" id="GO:0090499">
    <property type="term" value="F:pimelyl-[acyl-carrier protein] methyl ester esterase activity"/>
    <property type="evidence" value="ECO:0007669"/>
    <property type="project" value="UniProtKB-EC"/>
</dbReference>
<dbReference type="EMBL" id="QSIF01000006">
    <property type="protein sequence ID" value="RHC75070.1"/>
    <property type="molecule type" value="Genomic_DNA"/>
</dbReference>
<evidence type="ECO:0000313" key="17">
    <source>
        <dbReference type="Proteomes" id="UP000095788"/>
    </source>
</evidence>
<dbReference type="Gene3D" id="3.40.50.1820">
    <property type="entry name" value="alpha/beta hydrolase"/>
    <property type="match status" value="1"/>
</dbReference>
<dbReference type="EMBL" id="WCUQ01000008">
    <property type="protein sequence ID" value="KAB4123223.1"/>
    <property type="molecule type" value="Genomic_DNA"/>
</dbReference>
<dbReference type="Proteomes" id="UP000283684">
    <property type="component" value="Unassembled WGS sequence"/>
</dbReference>
<evidence type="ECO:0000313" key="24">
    <source>
        <dbReference type="Proteomes" id="UP000434462"/>
    </source>
</evidence>
<reference evidence="2 17" key="1">
    <citation type="submission" date="2015-09" db="EMBL/GenBank/DDBJ databases">
        <authorList>
            <consortium name="Pathogen Informatics"/>
        </authorList>
    </citation>
    <scope>NUCLEOTIDE SEQUENCE [LARGE SCALE GENOMIC DNA]</scope>
    <source>
        <strain evidence="2 17">2789STDY5834942</strain>
    </source>
</reference>
<dbReference type="EMBL" id="QSJZ01000006">
    <property type="protein sequence ID" value="RHE23487.1"/>
    <property type="molecule type" value="Genomic_DNA"/>
</dbReference>
<dbReference type="EMBL" id="WCUR01000002">
    <property type="protein sequence ID" value="KAB4119342.1"/>
    <property type="molecule type" value="Genomic_DNA"/>
</dbReference>
<evidence type="ECO:0000313" key="29">
    <source>
        <dbReference type="Proteomes" id="UP001196342"/>
    </source>
</evidence>
<dbReference type="SUPFAM" id="SSF53474">
    <property type="entry name" value="alpha/beta-Hydrolases"/>
    <property type="match status" value="1"/>
</dbReference>
<evidence type="ECO:0000313" key="22">
    <source>
        <dbReference type="Proteomes" id="UP000284514"/>
    </source>
</evidence>
<dbReference type="RefSeq" id="WP_016272457.1">
    <property type="nucleotide sequence ID" value="NZ_BAABXG010000001.1"/>
</dbReference>
<evidence type="ECO:0000313" key="26">
    <source>
        <dbReference type="Proteomes" id="UP000441711"/>
    </source>
</evidence>
<evidence type="ECO:0000313" key="10">
    <source>
        <dbReference type="EMBL" id="MDC1899776.1"/>
    </source>
</evidence>
<feature type="domain" description="AB hydrolase-1" evidence="1">
    <location>
        <begin position="35"/>
        <end position="165"/>
    </location>
</feature>
<evidence type="ECO:0000313" key="13">
    <source>
        <dbReference type="EMBL" id="RGZ50213.1"/>
    </source>
</evidence>
<protein>
    <submittedName>
        <fullName evidence="2">Alpha/beta hydrolase</fullName>
        <ecNumber evidence="2">3.1.1.85</ecNumber>
    </submittedName>
</protein>
<dbReference type="EMBL" id="QSTL01000005">
    <property type="protein sequence ID" value="RGM56417.1"/>
    <property type="molecule type" value="Genomic_DNA"/>
</dbReference>
<reference evidence="9 29" key="6">
    <citation type="submission" date="2020-12" db="EMBL/GenBank/DDBJ databases">
        <title>Microorganisms.</title>
        <authorList>
            <person name="Matos J."/>
            <person name="Faleiro L."/>
            <person name="Duarte I."/>
        </authorList>
    </citation>
    <scope>NUCLEOTIDE SEQUENCE [LARGE SCALE GENOMIC DNA]</scope>
    <source>
        <strain evidence="9 29">PtFD3Pch2</strain>
    </source>
</reference>
<evidence type="ECO:0000259" key="1">
    <source>
        <dbReference type="Pfam" id="PF00561"/>
    </source>
</evidence>
<evidence type="ECO:0000313" key="25">
    <source>
        <dbReference type="Proteomes" id="UP000438773"/>
    </source>
</evidence>
<evidence type="ECO:0000313" key="6">
    <source>
        <dbReference type="EMBL" id="KAB4123223.1"/>
    </source>
</evidence>
<evidence type="ECO:0000313" key="2">
    <source>
        <dbReference type="EMBL" id="CUP64604.1"/>
    </source>
</evidence>
<dbReference type="EMBL" id="CZBF01000002">
    <property type="protein sequence ID" value="CUP64604.1"/>
    <property type="molecule type" value="Genomic_DNA"/>
</dbReference>
<dbReference type="EMBL" id="WCUA01000001">
    <property type="protein sequence ID" value="KAB4188420.1"/>
    <property type="molecule type" value="Genomic_DNA"/>
</dbReference>
<dbReference type="Proteomes" id="UP000261295">
    <property type="component" value="Unassembled WGS sequence"/>
</dbReference>
<evidence type="ECO:0000313" key="15">
    <source>
        <dbReference type="EMBL" id="RHC75070.1"/>
    </source>
</evidence>
<dbReference type="EMBL" id="WCUP01000005">
    <property type="protein sequence ID" value="KAB4109847.1"/>
    <property type="molecule type" value="Genomic_DNA"/>
</dbReference>
<evidence type="ECO:0000313" key="23">
    <source>
        <dbReference type="Proteomes" id="UP000286114"/>
    </source>
</evidence>
<dbReference type="PRINTS" id="PR00111">
    <property type="entry name" value="ABHYDROLASE"/>
</dbReference>
<keyword evidence="29" id="KW-1185">Reference proteome</keyword>
<reference evidence="10" key="8">
    <citation type="submission" date="2022-10" db="EMBL/GenBank/DDBJ databases">
        <title>Human gut microbiome strain richness.</title>
        <authorList>
            <person name="Chen-Liaw A."/>
        </authorList>
    </citation>
    <scope>NUCLEOTIDE SEQUENCE</scope>
    <source>
        <strain evidence="10">1001713st1_F9_1001713B170221_170320</strain>
    </source>
</reference>
<dbReference type="InterPro" id="IPR050266">
    <property type="entry name" value="AB_hydrolase_sf"/>
</dbReference>
<name>A0A174PTE4_BACUN</name>
<dbReference type="Proteomes" id="UP001222603">
    <property type="component" value="Unassembled WGS sequence"/>
</dbReference>
<dbReference type="EMBL" id="BQNL01000001">
    <property type="protein sequence ID" value="GKH12253.1"/>
    <property type="molecule type" value="Genomic_DNA"/>
</dbReference>
<dbReference type="Proteomes" id="UP001055048">
    <property type="component" value="Unassembled WGS sequence"/>
</dbReference>
<keyword evidence="2" id="KW-0378">Hydrolase</keyword>
<dbReference type="Proteomes" id="UP000438773">
    <property type="component" value="Unassembled WGS sequence"/>
</dbReference>
<evidence type="ECO:0000313" key="11">
    <source>
        <dbReference type="EMBL" id="OUN56284.1"/>
    </source>
</evidence>
<gene>
    <name evidence="2" type="primary">bioH</name>
    <name evidence="11" type="ORF">B5G17_04995</name>
    <name evidence="3" type="ORF">CE91St12_04630</name>
    <name evidence="16" type="ORF">DW758_09765</name>
    <name evidence="15" type="ORF">DW831_05910</name>
    <name evidence="14" type="ORF">DW873_12805</name>
    <name evidence="13" type="ORF">DW988_06595</name>
    <name evidence="12" type="ORF">DXC07_07685</name>
    <name evidence="2" type="ORF">ERS852554_01329</name>
    <name evidence="8" type="ORF">GAP48_00950</name>
    <name evidence="7" type="ORF">GAQ34_01925</name>
    <name evidence="4" type="ORF">GAQ70_08370</name>
    <name evidence="5" type="ORF">GAQ72_00955</name>
    <name evidence="6" type="ORF">GAQ75_14365</name>
    <name evidence="9" type="ORF">JQN06_01330</name>
    <name evidence="10" type="ORF">POZ10_03970</name>
</gene>
<dbReference type="Proteomes" id="UP000283601">
    <property type="component" value="Unassembled WGS sequence"/>
</dbReference>
<dbReference type="InterPro" id="IPR029058">
    <property type="entry name" value="AB_hydrolase_fold"/>
</dbReference>
<evidence type="ECO:0000313" key="3">
    <source>
        <dbReference type="EMBL" id="GKH12253.1"/>
    </source>
</evidence>
<evidence type="ECO:0000313" key="9">
    <source>
        <dbReference type="EMBL" id="MBT8724815.1"/>
    </source>
</evidence>
<sequence length="277" mass="31107">MEKLFLTLVLFWFSVCSFAEDYSFSVIKSGIGKKSVIFIPGFASSGDVWKEAVAELGTHYTCYVLTMAGFAGVPPEKNPSFEGWKNEIATFIKEERIDSPILVGHSMGGGLALAVAADFPTLVGKIVIVDALPCLMALTHPDFNPVADKDCSDMITRITAMNHEQFVRMQRMSVASLTTDSLKFDEIVEWGAASDRKTYAAMYCDFANTDLRERIRSIAVPVLVLLEPHFKNIASIVNEQYRNLHGVRLRYAEQGLHFMMFDDKEWFMNELTGFIKE</sequence>
<dbReference type="EMBL" id="NFHS01000002">
    <property type="protein sequence ID" value="OUN56284.1"/>
    <property type="molecule type" value="Genomic_DNA"/>
</dbReference>
<dbReference type="EMBL" id="JAQNSI010000116">
    <property type="protein sequence ID" value="MDC1899776.1"/>
    <property type="molecule type" value="Genomic_DNA"/>
</dbReference>
<evidence type="ECO:0000313" key="12">
    <source>
        <dbReference type="EMBL" id="RGM56417.1"/>
    </source>
</evidence>
<dbReference type="PANTHER" id="PTHR43798:SF33">
    <property type="entry name" value="HYDROLASE, PUTATIVE (AFU_ORTHOLOGUE AFUA_2G14860)-RELATED"/>
    <property type="match status" value="1"/>
</dbReference>
<dbReference type="Proteomes" id="UP000196329">
    <property type="component" value="Unassembled WGS sequence"/>
</dbReference>
<evidence type="ECO:0000313" key="7">
    <source>
        <dbReference type="EMBL" id="KAB4188420.1"/>
    </source>
</evidence>
<dbReference type="Proteomes" id="UP000434462">
    <property type="component" value="Unassembled WGS sequence"/>
</dbReference>
<reference evidence="11" key="3">
    <citation type="journal article" date="2018" name="BMC Genomics">
        <title>Whole genome sequencing and function prediction of 133 gut anaerobes isolated from chicken caecum in pure cultures.</title>
        <authorList>
            <person name="Medvecky M."/>
            <person name="Cejkova D."/>
            <person name="Polansky O."/>
            <person name="Karasova D."/>
            <person name="Kubasova T."/>
            <person name="Cizek A."/>
            <person name="Rychlik I."/>
        </authorList>
    </citation>
    <scope>NUCLEOTIDE SEQUENCE</scope>
    <source>
        <strain evidence="11">An67</strain>
    </source>
</reference>
<dbReference type="InterPro" id="IPR000073">
    <property type="entry name" value="AB_hydrolase_1"/>
</dbReference>
<dbReference type="EMBL" id="JAFBJK010000002">
    <property type="protein sequence ID" value="MBT8724815.1"/>
    <property type="molecule type" value="Genomic_DNA"/>
</dbReference>
<evidence type="ECO:0000313" key="16">
    <source>
        <dbReference type="EMBL" id="RHE23487.1"/>
    </source>
</evidence>
<dbReference type="Proteomes" id="UP000442334">
    <property type="component" value="Unassembled WGS sequence"/>
</dbReference>
<evidence type="ECO:0000313" key="19">
    <source>
        <dbReference type="Proteomes" id="UP000261295"/>
    </source>
</evidence>
<dbReference type="EC" id="3.1.1.85" evidence="2"/>
<evidence type="ECO:0000313" key="28">
    <source>
        <dbReference type="Proteomes" id="UP000487989"/>
    </source>
</evidence>
<dbReference type="Proteomes" id="UP001196342">
    <property type="component" value="Unassembled WGS sequence"/>
</dbReference>
<proteinExistence type="predicted"/>
<evidence type="ECO:0000313" key="21">
    <source>
        <dbReference type="Proteomes" id="UP000283684"/>
    </source>
</evidence>
<dbReference type="EMBL" id="WCTJ01000001">
    <property type="protein sequence ID" value="KAB4259270.1"/>
    <property type="molecule type" value="Genomic_DNA"/>
</dbReference>
<evidence type="ECO:0000313" key="8">
    <source>
        <dbReference type="EMBL" id="KAB4259270.1"/>
    </source>
</evidence>
<evidence type="ECO:0000313" key="27">
    <source>
        <dbReference type="Proteomes" id="UP000442334"/>
    </source>
</evidence>
<evidence type="ECO:0000313" key="20">
    <source>
        <dbReference type="Proteomes" id="UP000283601"/>
    </source>
</evidence>
<dbReference type="Proteomes" id="UP000441711">
    <property type="component" value="Unassembled WGS sequence"/>
</dbReference>
<reference evidence="19 20" key="4">
    <citation type="submission" date="2018-08" db="EMBL/GenBank/DDBJ databases">
        <title>A genome reference for cultivated species of the human gut microbiota.</title>
        <authorList>
            <person name="Zou Y."/>
            <person name="Xue W."/>
            <person name="Luo G."/>
        </authorList>
    </citation>
    <scope>NUCLEOTIDE SEQUENCE [LARGE SCALE GENOMIC DNA]</scope>
    <source>
        <strain evidence="16 20">AM29-12AC</strain>
        <strain evidence="15 22">AM34-25</strain>
        <strain evidence="14 23">AM39-1</strain>
        <strain evidence="13 21">AM50-4</strain>
        <strain evidence="12 19">OM07-9</strain>
    </source>
</reference>
<dbReference type="EMBL" id="QSHA01000009">
    <property type="protein sequence ID" value="RHB71898.1"/>
    <property type="molecule type" value="Genomic_DNA"/>
</dbReference>
<reference evidence="24 25" key="5">
    <citation type="journal article" date="2019" name="Nat. Med.">
        <title>A library of human gut bacterial isolates paired with longitudinal multiomics data enables mechanistic microbiome research.</title>
        <authorList>
            <person name="Poyet M."/>
            <person name="Groussin M."/>
            <person name="Gibbons S.M."/>
            <person name="Avila-Pacheco J."/>
            <person name="Jiang X."/>
            <person name="Kearney S.M."/>
            <person name="Perrotta A.R."/>
            <person name="Berdy B."/>
            <person name="Zhao S."/>
            <person name="Lieberman T.D."/>
            <person name="Swanson P.K."/>
            <person name="Smith M."/>
            <person name="Roesemann S."/>
            <person name="Alexander J.E."/>
            <person name="Rich S.A."/>
            <person name="Livny J."/>
            <person name="Vlamakis H."/>
            <person name="Clish C."/>
            <person name="Bullock K."/>
            <person name="Deik A."/>
            <person name="Scott J."/>
            <person name="Pierce K.A."/>
            <person name="Xavier R.J."/>
            <person name="Alm E.J."/>
        </authorList>
    </citation>
    <scope>NUCLEOTIDE SEQUENCE [LARGE SCALE GENOMIC DNA]</scope>
    <source>
        <strain evidence="7 27">BIOML-A21</strain>
        <strain evidence="8 28">BIOML-A3</strain>
        <strain evidence="4 26">BIOML-A36</strain>
        <strain evidence="6 25">BIOML-A37</strain>
        <strain evidence="5 24">BIOML-A38</strain>
    </source>
</reference>
<evidence type="ECO:0000313" key="5">
    <source>
        <dbReference type="EMBL" id="KAB4119342.1"/>
    </source>
</evidence>
<dbReference type="Proteomes" id="UP000487989">
    <property type="component" value="Unassembled WGS sequence"/>
</dbReference>
<dbReference type="Pfam" id="PF00561">
    <property type="entry name" value="Abhydrolase_1"/>
    <property type="match status" value="1"/>
</dbReference>
<dbReference type="EMBL" id="QSEE01000004">
    <property type="protein sequence ID" value="RGZ50213.1"/>
    <property type="molecule type" value="Genomic_DNA"/>
</dbReference>
<evidence type="ECO:0000313" key="4">
    <source>
        <dbReference type="EMBL" id="KAB4109847.1"/>
    </source>
</evidence>
<dbReference type="AlphaFoldDB" id="A0A174PTE4"/>
<dbReference type="Proteomes" id="UP000286114">
    <property type="component" value="Unassembled WGS sequence"/>
</dbReference>
<reference evidence="18" key="2">
    <citation type="submission" date="2017-04" db="EMBL/GenBank/DDBJ databases">
        <title>Function of individual gut microbiota members based on whole genome sequencing of pure cultures obtained from chicken caecum.</title>
        <authorList>
            <person name="Medvecky M."/>
            <person name="Cejkova D."/>
            <person name="Polansky O."/>
            <person name="Karasova D."/>
            <person name="Kubasova T."/>
            <person name="Cizek A."/>
            <person name="Rychlik I."/>
        </authorList>
    </citation>
    <scope>NUCLEOTIDE SEQUENCE [LARGE SCALE GENOMIC DNA]</scope>
    <source>
        <strain evidence="18">An67</strain>
    </source>
</reference>
<evidence type="ECO:0000313" key="14">
    <source>
        <dbReference type="EMBL" id="RHB71898.1"/>
    </source>
</evidence>